<evidence type="ECO:0000256" key="21">
    <source>
        <dbReference type="SAM" id="SignalP"/>
    </source>
</evidence>
<dbReference type="GO" id="GO:0042277">
    <property type="term" value="F:peptide binding"/>
    <property type="evidence" value="ECO:0007669"/>
    <property type="project" value="UniProtKB-ARBA"/>
</dbReference>
<keyword evidence="4" id="KW-0723">Serine/threonine-protein kinase</keyword>
<keyword evidence="17" id="KW-1015">Disulfide bond</keyword>
<dbReference type="InterPro" id="IPR000719">
    <property type="entry name" value="Prot_kinase_dom"/>
</dbReference>
<evidence type="ECO:0000256" key="7">
    <source>
        <dbReference type="ARBA" id="ARBA00022679"/>
    </source>
</evidence>
<dbReference type="FunFam" id="1.10.510.10:FF:000276">
    <property type="entry name" value="LRR receptor-like serine/threonine-protein kinase RCH1"/>
    <property type="match status" value="1"/>
</dbReference>
<keyword evidence="6" id="KW-0433">Leucine-rich repeat</keyword>
<keyword evidence="12" id="KW-0418">Kinase</keyword>
<accession>A0AAN7JN67</accession>
<dbReference type="SUPFAM" id="SSF52047">
    <property type="entry name" value="RNI-like"/>
    <property type="match status" value="1"/>
</dbReference>
<evidence type="ECO:0000313" key="23">
    <source>
        <dbReference type="EMBL" id="KAK4750591.1"/>
    </source>
</evidence>
<keyword evidence="18" id="KW-0675">Receptor</keyword>
<dbReference type="PROSITE" id="PS00108">
    <property type="entry name" value="PROTEIN_KINASE_ST"/>
    <property type="match status" value="1"/>
</dbReference>
<dbReference type="Pfam" id="PF00069">
    <property type="entry name" value="Pkinase"/>
    <property type="match status" value="1"/>
</dbReference>
<keyword evidence="13 20" id="KW-0067">ATP-binding</keyword>
<evidence type="ECO:0000256" key="1">
    <source>
        <dbReference type="ARBA" id="ARBA00004251"/>
    </source>
</evidence>
<dbReference type="PROSITE" id="PS51450">
    <property type="entry name" value="LRR"/>
    <property type="match status" value="1"/>
</dbReference>
<dbReference type="GO" id="GO:0005524">
    <property type="term" value="F:ATP binding"/>
    <property type="evidence" value="ECO:0007669"/>
    <property type="project" value="UniProtKB-UniRule"/>
</dbReference>
<evidence type="ECO:0000256" key="18">
    <source>
        <dbReference type="ARBA" id="ARBA00023170"/>
    </source>
</evidence>
<feature type="binding site" evidence="20">
    <location>
        <position position="807"/>
    </location>
    <ligand>
        <name>ATP</name>
        <dbReference type="ChEBI" id="CHEBI:30616"/>
    </ligand>
</feature>
<dbReference type="FunFam" id="3.80.10.10:FF:001034">
    <property type="entry name" value="Leucine-rich receptor-like protein kinase family protein"/>
    <property type="match status" value="1"/>
</dbReference>
<evidence type="ECO:0000256" key="11">
    <source>
        <dbReference type="ARBA" id="ARBA00022741"/>
    </source>
</evidence>
<keyword evidence="3" id="KW-1003">Cell membrane</keyword>
<dbReference type="SUPFAM" id="SSF52058">
    <property type="entry name" value="L domain-like"/>
    <property type="match status" value="2"/>
</dbReference>
<keyword evidence="8" id="KW-0812">Transmembrane</keyword>
<evidence type="ECO:0000256" key="5">
    <source>
        <dbReference type="ARBA" id="ARBA00022553"/>
    </source>
</evidence>
<evidence type="ECO:0000256" key="20">
    <source>
        <dbReference type="PROSITE-ProRule" id="PRU10141"/>
    </source>
</evidence>
<evidence type="ECO:0000256" key="15">
    <source>
        <dbReference type="ARBA" id="ARBA00022989"/>
    </source>
</evidence>
<keyword evidence="7" id="KW-0808">Transferase</keyword>
<gene>
    <name evidence="23" type="ORF">SAY87_004073</name>
</gene>
<evidence type="ECO:0000256" key="13">
    <source>
        <dbReference type="ARBA" id="ARBA00022840"/>
    </source>
</evidence>
<evidence type="ECO:0000256" key="12">
    <source>
        <dbReference type="ARBA" id="ARBA00022777"/>
    </source>
</evidence>
<organism evidence="23 24">
    <name type="scientific">Trapa incisa</name>
    <dbReference type="NCBI Taxonomy" id="236973"/>
    <lineage>
        <taxon>Eukaryota</taxon>
        <taxon>Viridiplantae</taxon>
        <taxon>Streptophyta</taxon>
        <taxon>Embryophyta</taxon>
        <taxon>Tracheophyta</taxon>
        <taxon>Spermatophyta</taxon>
        <taxon>Magnoliopsida</taxon>
        <taxon>eudicotyledons</taxon>
        <taxon>Gunneridae</taxon>
        <taxon>Pentapetalae</taxon>
        <taxon>rosids</taxon>
        <taxon>malvids</taxon>
        <taxon>Myrtales</taxon>
        <taxon>Lythraceae</taxon>
        <taxon>Trapa</taxon>
    </lineage>
</organism>
<evidence type="ECO:0000259" key="22">
    <source>
        <dbReference type="PROSITE" id="PS50011"/>
    </source>
</evidence>
<dbReference type="GO" id="GO:0005886">
    <property type="term" value="C:plasma membrane"/>
    <property type="evidence" value="ECO:0007669"/>
    <property type="project" value="UniProtKB-SubCell"/>
</dbReference>
<dbReference type="SMART" id="SM00369">
    <property type="entry name" value="LRR_TYP"/>
    <property type="match status" value="7"/>
</dbReference>
<keyword evidence="15" id="KW-1133">Transmembrane helix</keyword>
<dbReference type="InterPro" id="IPR013210">
    <property type="entry name" value="LRR_N_plant-typ"/>
</dbReference>
<dbReference type="AlphaFoldDB" id="A0AAN7JN67"/>
<dbReference type="FunFam" id="3.80.10.10:FF:000400">
    <property type="entry name" value="Nuclear pore complex protein NUP107"/>
    <property type="match status" value="1"/>
</dbReference>
<dbReference type="PANTHER" id="PTHR27000:SF676">
    <property type="entry name" value="LRR RECEPTOR-LIKE SERINE_THREONINE-PROTEIN KINASE RGI3"/>
    <property type="match status" value="1"/>
</dbReference>
<dbReference type="InterPro" id="IPR011009">
    <property type="entry name" value="Kinase-like_dom_sf"/>
</dbReference>
<evidence type="ECO:0000256" key="8">
    <source>
        <dbReference type="ARBA" id="ARBA00022692"/>
    </source>
</evidence>
<dbReference type="GO" id="GO:0010082">
    <property type="term" value="P:regulation of root meristem growth"/>
    <property type="evidence" value="ECO:0007669"/>
    <property type="project" value="UniProtKB-ARBA"/>
</dbReference>
<dbReference type="PROSITE" id="PS50011">
    <property type="entry name" value="PROTEIN_KINASE_DOM"/>
    <property type="match status" value="1"/>
</dbReference>
<dbReference type="GO" id="GO:0004674">
    <property type="term" value="F:protein serine/threonine kinase activity"/>
    <property type="evidence" value="ECO:0007669"/>
    <property type="project" value="UniProtKB-KW"/>
</dbReference>
<feature type="domain" description="Protein kinase" evidence="22">
    <location>
        <begin position="779"/>
        <end position="1064"/>
    </location>
</feature>
<dbReference type="InterPro" id="IPR003591">
    <property type="entry name" value="Leu-rich_rpt_typical-subtyp"/>
</dbReference>
<dbReference type="SMART" id="SM00220">
    <property type="entry name" value="S_TKc"/>
    <property type="match status" value="1"/>
</dbReference>
<dbReference type="GO" id="GO:0001653">
    <property type="term" value="F:peptide receptor activity"/>
    <property type="evidence" value="ECO:0007669"/>
    <property type="project" value="UniProtKB-ARBA"/>
</dbReference>
<keyword evidence="19" id="KW-0325">Glycoprotein</keyword>
<evidence type="ECO:0000256" key="17">
    <source>
        <dbReference type="ARBA" id="ARBA00023157"/>
    </source>
</evidence>
<dbReference type="InterPro" id="IPR017441">
    <property type="entry name" value="Protein_kinase_ATP_BS"/>
</dbReference>
<keyword evidence="5" id="KW-0597">Phosphoprotein</keyword>
<keyword evidence="10" id="KW-0677">Repeat</keyword>
<dbReference type="Gene3D" id="3.30.200.20">
    <property type="entry name" value="Phosphorylase Kinase, domain 1"/>
    <property type="match status" value="1"/>
</dbReference>
<dbReference type="GO" id="GO:2000280">
    <property type="term" value="P:regulation of root development"/>
    <property type="evidence" value="ECO:0007669"/>
    <property type="project" value="UniProtKB-ARBA"/>
</dbReference>
<dbReference type="InterPro" id="IPR032675">
    <property type="entry name" value="LRR_dom_sf"/>
</dbReference>
<dbReference type="Gene3D" id="1.10.510.10">
    <property type="entry name" value="Transferase(Phosphotransferase) domain 1"/>
    <property type="match status" value="1"/>
</dbReference>
<dbReference type="Proteomes" id="UP001345219">
    <property type="component" value="Chromosome 4"/>
</dbReference>
<sequence length="1106" mass="119030">MPSATPRDLNPLLLLLRHSLPLLLLSTLVDSLDLQGQALLSWKTSTLNNSVEVFSSWSPLDSTPCGWLGIRCDSDGAVVEVTVKEAHLKGPVPLNFLQPLKKSLQSLIISSVNLTGAIPALLADYSQLVTINLSDNALTGEIPSAICMLKNLRRLSLNINSLSGEIPSCIGNLSSLEHLALYDNQLEGKIPRSIGELRNLQVFRVGGNRNIAGELPEEIGNCSSLIMLGLAESSVSGGLPSSIGKLKRIQTIAIYTSVLSGNIPAEIGNCSELQNLYLYQNSLTGPIPFGVGKLGKLQALLLWQNSLSGSIPDELGSCTEMKIIDLSENLLAGPIPGSFGNLLNLQELLLSVNQLSGTIPVEITNCRALTHLVVDNNGISGNIPAAIGDLKNLTIFFAWRNGLTGKVPESLSNCEELQALDLSYNNLTGPIPGRIFGLRNLTKLMLLSNNLSGFIPPDVGNCTALYRLRLNKNNLGGTVPLEIGSLESLNFLDLSENQFIGNIPLSISGCRSLEFIDLHSNGLTGRIPSKLPRSLQFVDLSENSLTGELPPDIGAMTELIKLSLSKNRLSGRIPGEEIAAYTRLQMLDLGGNEFSGEIPGEIGLIPSLGISVNLSFNKFSGAIPAEFSKLTKLAVLDLSHNELSDNLDSLASLVNLVSLNISFNNFSGEVPDTPFFRSLPLSDLEPNNGLHFPGGPVGSVNNHIAGLNVPARSTGKVVMLALVSSAVIITLPAIYMLVRTWARGSFVSGDNLKSNINHWEMTLYQKIVGIAINDILESLTSSSVIGTGSSGIVYRVTLANGESLAVKRMWSSDESSRSFRSEIETLGSIRHKNIVRLLGWASNRHTNLLFYDYLPNGSLSSVLHGATRKGGADWDLRFHIVIGVAYALAYLHHDCAPPILHGDVKAMNVLLGAQFETYLADFGLARKVHLARDDDPSMPSPQSRLAGSYGYMAPEYASMQPITEKSDVYSFGVVLMEALTGRHPLDPTLPGGAHLVQWVRDHLSSRRDPVVLLDPNLRGMADPGMHEMVQTLAVSLLCVSTRANDRPMMKDVAAMLTEIRHTETNKADPGVQKEGLLARGSSLVMKGNAASQGSPNCSFIFSDDSL</sequence>
<evidence type="ECO:0000256" key="10">
    <source>
        <dbReference type="ARBA" id="ARBA00022737"/>
    </source>
</evidence>
<evidence type="ECO:0000256" key="19">
    <source>
        <dbReference type="ARBA" id="ARBA00023180"/>
    </source>
</evidence>
<dbReference type="GO" id="GO:0010078">
    <property type="term" value="P:maintenance of root meristem identity"/>
    <property type="evidence" value="ECO:0007669"/>
    <property type="project" value="UniProtKB-ARBA"/>
</dbReference>
<dbReference type="Pfam" id="PF08263">
    <property type="entry name" value="LRRNT_2"/>
    <property type="match status" value="1"/>
</dbReference>
<evidence type="ECO:0000256" key="2">
    <source>
        <dbReference type="ARBA" id="ARBA00008684"/>
    </source>
</evidence>
<dbReference type="EMBL" id="JAXIOK010000017">
    <property type="protein sequence ID" value="KAK4750591.1"/>
    <property type="molecule type" value="Genomic_DNA"/>
</dbReference>
<dbReference type="PANTHER" id="PTHR27000">
    <property type="entry name" value="LEUCINE-RICH REPEAT RECEPTOR-LIKE PROTEIN KINASE FAMILY PROTEIN-RELATED"/>
    <property type="match status" value="1"/>
</dbReference>
<dbReference type="InterPro" id="IPR008271">
    <property type="entry name" value="Ser/Thr_kinase_AS"/>
</dbReference>
<keyword evidence="11 20" id="KW-0547">Nucleotide-binding</keyword>
<keyword evidence="24" id="KW-1185">Reference proteome</keyword>
<feature type="signal peptide" evidence="21">
    <location>
        <begin position="1"/>
        <end position="31"/>
    </location>
</feature>
<comment type="similarity">
    <text evidence="2">Belongs to the protein kinase superfamily. Ser/Thr protein kinase family.</text>
</comment>
<comment type="caution">
    <text evidence="23">The sequence shown here is derived from an EMBL/GenBank/DDBJ whole genome shotgun (WGS) entry which is preliminary data.</text>
</comment>
<evidence type="ECO:0000256" key="16">
    <source>
        <dbReference type="ARBA" id="ARBA00023136"/>
    </source>
</evidence>
<keyword evidence="9 21" id="KW-0732">Signal</keyword>
<feature type="chain" id="PRO_5043001825" description="Protein kinase domain-containing protein" evidence="21">
    <location>
        <begin position="32"/>
        <end position="1106"/>
    </location>
</feature>
<dbReference type="Gene3D" id="3.80.10.10">
    <property type="entry name" value="Ribonuclease Inhibitor"/>
    <property type="match status" value="4"/>
</dbReference>
<proteinExistence type="inferred from homology"/>
<dbReference type="Pfam" id="PF00560">
    <property type="entry name" value="LRR_1"/>
    <property type="match status" value="10"/>
</dbReference>
<evidence type="ECO:0000256" key="6">
    <source>
        <dbReference type="ARBA" id="ARBA00022614"/>
    </source>
</evidence>
<dbReference type="InterPro" id="IPR001611">
    <property type="entry name" value="Leu-rich_rpt"/>
</dbReference>
<dbReference type="PRINTS" id="PR00019">
    <property type="entry name" value="LEURICHRPT"/>
</dbReference>
<reference evidence="23 24" key="1">
    <citation type="journal article" date="2023" name="Hortic Res">
        <title>Pangenome of water caltrop reveals structural variations and asymmetric subgenome divergence after allopolyploidization.</title>
        <authorList>
            <person name="Zhang X."/>
            <person name="Chen Y."/>
            <person name="Wang L."/>
            <person name="Yuan Y."/>
            <person name="Fang M."/>
            <person name="Shi L."/>
            <person name="Lu R."/>
            <person name="Comes H.P."/>
            <person name="Ma Y."/>
            <person name="Chen Y."/>
            <person name="Huang G."/>
            <person name="Zhou Y."/>
            <person name="Zheng Z."/>
            <person name="Qiu Y."/>
        </authorList>
    </citation>
    <scope>NUCLEOTIDE SEQUENCE [LARGE SCALE GENOMIC DNA]</scope>
    <source>
        <tissue evidence="23">Roots</tissue>
    </source>
</reference>
<evidence type="ECO:0000313" key="24">
    <source>
        <dbReference type="Proteomes" id="UP001345219"/>
    </source>
</evidence>
<evidence type="ECO:0000256" key="9">
    <source>
        <dbReference type="ARBA" id="ARBA00022729"/>
    </source>
</evidence>
<dbReference type="FunFam" id="3.80.10.10:FF:000775">
    <property type="entry name" value="Predicted protein"/>
    <property type="match status" value="1"/>
</dbReference>
<protein>
    <recommendedName>
        <fullName evidence="22">Protein kinase domain-containing protein</fullName>
    </recommendedName>
</protein>
<evidence type="ECO:0000256" key="14">
    <source>
        <dbReference type="ARBA" id="ARBA00022843"/>
    </source>
</evidence>
<evidence type="ECO:0000256" key="3">
    <source>
        <dbReference type="ARBA" id="ARBA00022475"/>
    </source>
</evidence>
<name>A0AAN7JN67_9MYRT</name>
<evidence type="ECO:0000256" key="4">
    <source>
        <dbReference type="ARBA" id="ARBA00022527"/>
    </source>
</evidence>
<dbReference type="SUPFAM" id="SSF56112">
    <property type="entry name" value="Protein kinase-like (PK-like)"/>
    <property type="match status" value="1"/>
</dbReference>
<keyword evidence="14" id="KW-0832">Ubl conjugation</keyword>
<dbReference type="PROSITE" id="PS00107">
    <property type="entry name" value="PROTEIN_KINASE_ATP"/>
    <property type="match status" value="1"/>
</dbReference>
<dbReference type="FunFam" id="3.80.10.10:FF:000270">
    <property type="entry name" value="Putative LRR receptor-like serine/threonine-protein kinase"/>
    <property type="match status" value="1"/>
</dbReference>
<keyword evidence="16" id="KW-0472">Membrane</keyword>
<comment type="subcellular location">
    <subcellularLocation>
        <location evidence="1">Cell membrane</location>
        <topology evidence="1">Single-pass type I membrane protein</topology>
    </subcellularLocation>
</comment>